<dbReference type="Pfam" id="PF04389">
    <property type="entry name" value="Peptidase_M28"/>
    <property type="match status" value="2"/>
</dbReference>
<feature type="domain" description="Peptidase M28" evidence="4">
    <location>
        <begin position="291"/>
        <end position="345"/>
    </location>
</feature>
<gene>
    <name evidence="5" type="ORF">MAR_005975</name>
</gene>
<evidence type="ECO:0000256" key="3">
    <source>
        <dbReference type="SAM" id="SignalP"/>
    </source>
</evidence>
<keyword evidence="3" id="KW-0732">Signal</keyword>
<dbReference type="InterPro" id="IPR045175">
    <property type="entry name" value="M28_fam"/>
</dbReference>
<comment type="similarity">
    <text evidence="2">Belongs to the peptidase M28 family. M28B subfamily.</text>
</comment>
<evidence type="ECO:0000256" key="1">
    <source>
        <dbReference type="ARBA" id="ARBA00001947"/>
    </source>
</evidence>
<evidence type="ECO:0000313" key="5">
    <source>
        <dbReference type="EMBL" id="WAQ93504.1"/>
    </source>
</evidence>
<proteinExistence type="inferred from homology"/>
<feature type="domain" description="Peptidase M28" evidence="4">
    <location>
        <begin position="90"/>
        <end position="170"/>
    </location>
</feature>
<name>A0ABY7D7Z3_MYAAR</name>
<sequence>MLRVRSLFGFKIVLLLICIAADSAASSDADLEYLNSTLRDNFSNSRNHISNAVYKQQSRDFIIAEFRRFELEVEFHNFTSDVVGAGDFQNIIGVLRGKYFGTKKDQIVGVGAHYDTVIDTKGVDDNGSGITALLYVAREISKQRNREHTIMFLAFDVEEYDLTGSKVLLTDWLPVWSTTHWGNNQADFSPKGFIILDTILEYESGQMTQDLPPGSTDIFMFRDVYNSVTADNFTGDFLASIYRSVSDGHLNTAFKESWDKLEQREFEIETFALPFEDIASIPESQLAFLANFGRSDHFNFWLAGIPALFLTDTVNFRGNMTVCYHKPCDDLETMFKLENLQFLGKTSLALKETINALSPVLKDSSSGSAQDNKMCWTVLIICLFFAFKGFYNLC</sequence>
<evidence type="ECO:0000313" key="6">
    <source>
        <dbReference type="Proteomes" id="UP001164746"/>
    </source>
</evidence>
<dbReference type="PANTHER" id="PTHR12147">
    <property type="entry name" value="METALLOPEPTIDASE M28 FAMILY MEMBER"/>
    <property type="match status" value="1"/>
</dbReference>
<feature type="chain" id="PRO_5045583530" evidence="3">
    <location>
        <begin position="26"/>
        <end position="394"/>
    </location>
</feature>
<feature type="signal peptide" evidence="3">
    <location>
        <begin position="1"/>
        <end position="25"/>
    </location>
</feature>
<dbReference type="EMBL" id="CP111012">
    <property type="protein sequence ID" value="WAQ93504.1"/>
    <property type="molecule type" value="Genomic_DNA"/>
</dbReference>
<accession>A0ABY7D7Z3</accession>
<dbReference type="Proteomes" id="UP001164746">
    <property type="component" value="Chromosome 1"/>
</dbReference>
<dbReference type="InterPro" id="IPR007484">
    <property type="entry name" value="Peptidase_M28"/>
</dbReference>
<keyword evidence="6" id="KW-1185">Reference proteome</keyword>
<comment type="cofactor">
    <cofactor evidence="1">
        <name>Zn(2+)</name>
        <dbReference type="ChEBI" id="CHEBI:29105"/>
    </cofactor>
</comment>
<dbReference type="Gene3D" id="3.40.630.10">
    <property type="entry name" value="Zn peptidases"/>
    <property type="match status" value="1"/>
</dbReference>
<dbReference type="PANTHER" id="PTHR12147:SF26">
    <property type="entry name" value="PEPTIDASE M28 DOMAIN-CONTAINING PROTEIN"/>
    <property type="match status" value="1"/>
</dbReference>
<evidence type="ECO:0000256" key="2">
    <source>
        <dbReference type="ARBA" id="ARBA00005634"/>
    </source>
</evidence>
<evidence type="ECO:0000259" key="4">
    <source>
        <dbReference type="Pfam" id="PF04389"/>
    </source>
</evidence>
<organism evidence="5 6">
    <name type="scientific">Mya arenaria</name>
    <name type="common">Soft-shell clam</name>
    <dbReference type="NCBI Taxonomy" id="6604"/>
    <lineage>
        <taxon>Eukaryota</taxon>
        <taxon>Metazoa</taxon>
        <taxon>Spiralia</taxon>
        <taxon>Lophotrochozoa</taxon>
        <taxon>Mollusca</taxon>
        <taxon>Bivalvia</taxon>
        <taxon>Autobranchia</taxon>
        <taxon>Heteroconchia</taxon>
        <taxon>Euheterodonta</taxon>
        <taxon>Imparidentia</taxon>
        <taxon>Neoheterodontei</taxon>
        <taxon>Myida</taxon>
        <taxon>Myoidea</taxon>
        <taxon>Myidae</taxon>
        <taxon>Mya</taxon>
    </lineage>
</organism>
<dbReference type="SUPFAM" id="SSF53187">
    <property type="entry name" value="Zn-dependent exopeptidases"/>
    <property type="match status" value="1"/>
</dbReference>
<protein>
    <submittedName>
        <fullName evidence="5">YFBL-like protein</fullName>
    </submittedName>
</protein>
<reference evidence="5" key="1">
    <citation type="submission" date="2022-11" db="EMBL/GenBank/DDBJ databases">
        <title>Centuries of genome instability and evolution in soft-shell clam transmissible cancer (bioRxiv).</title>
        <authorList>
            <person name="Hart S.F.M."/>
            <person name="Yonemitsu M.A."/>
            <person name="Giersch R.M."/>
            <person name="Beal B.F."/>
            <person name="Arriagada G."/>
            <person name="Davis B.W."/>
            <person name="Ostrander E.A."/>
            <person name="Goff S.P."/>
            <person name="Metzger M.J."/>
        </authorList>
    </citation>
    <scope>NUCLEOTIDE SEQUENCE</scope>
    <source>
        <strain evidence="5">MELC-2E11</strain>
        <tissue evidence="5">Siphon/mantle</tissue>
    </source>
</reference>